<accession>A0A8S5LQ65</accession>
<dbReference type="PANTHER" id="PTHR43196:SF2">
    <property type="entry name" value="PHOSPHOADENOSINE PHOSPHOSULFATE REDUCTASE"/>
    <property type="match status" value="1"/>
</dbReference>
<dbReference type="PANTHER" id="PTHR43196">
    <property type="entry name" value="SULFATE ADENYLYLTRANSFERASE SUBUNIT 2"/>
    <property type="match status" value="1"/>
</dbReference>
<dbReference type="InterPro" id="IPR014729">
    <property type="entry name" value="Rossmann-like_a/b/a_fold"/>
</dbReference>
<dbReference type="Gene3D" id="3.40.50.620">
    <property type="entry name" value="HUPs"/>
    <property type="match status" value="1"/>
</dbReference>
<dbReference type="GO" id="GO:0003824">
    <property type="term" value="F:catalytic activity"/>
    <property type="evidence" value="ECO:0007669"/>
    <property type="project" value="InterPro"/>
</dbReference>
<organism evidence="2">
    <name type="scientific">Siphoviridae sp. ctVFv13</name>
    <dbReference type="NCBI Taxonomy" id="2827576"/>
    <lineage>
        <taxon>Viruses</taxon>
        <taxon>Duplodnaviria</taxon>
        <taxon>Heunggongvirae</taxon>
        <taxon>Uroviricota</taxon>
        <taxon>Caudoviricetes</taxon>
    </lineage>
</organism>
<feature type="domain" description="Phosphoadenosine phosphosulphate reductase" evidence="1">
    <location>
        <begin position="26"/>
        <end position="222"/>
    </location>
</feature>
<dbReference type="InterPro" id="IPR050128">
    <property type="entry name" value="Sulfate_adenylyltrnsfr_sub2"/>
</dbReference>
<dbReference type="EMBL" id="BK015893">
    <property type="protein sequence ID" value="DAD72032.1"/>
    <property type="molecule type" value="Genomic_DNA"/>
</dbReference>
<sequence length="281" mass="31816">MDKEQLAISRLQDAARLSEHRYKKPLMVTYSGGKDSQVLVALAERAGINFEVVNSHTTADAPETVYFIREQFKAMEERGIQCSIVMPRYKDKPVSMWTLIPQKLMPPTRLVRYCCDVLKENTGKNRFIATGVRWAESARRKNSRGVMELMHKDKEKRIILMGDNDEKRQLFETCNLKGKMTVNPIVDWSDDDVWDYTHSEHLPINPLYCEGQKRVGCIGCPVAGRGADSVSLCAGLPTKKCTSVHLNECLMSENQKVYRATGKPAWTFFAGGWKMTTSAVS</sequence>
<dbReference type="Pfam" id="PF01507">
    <property type="entry name" value="PAPS_reduct"/>
    <property type="match status" value="1"/>
</dbReference>
<proteinExistence type="predicted"/>
<name>A0A8S5LQ65_9CAUD</name>
<dbReference type="InterPro" id="IPR002500">
    <property type="entry name" value="PAPS_reduct_dom"/>
</dbReference>
<protein>
    <submittedName>
        <fullName evidence="2">Phosphoadenosine-phosphosulfate reductase</fullName>
    </submittedName>
</protein>
<evidence type="ECO:0000313" key="2">
    <source>
        <dbReference type="EMBL" id="DAD72032.1"/>
    </source>
</evidence>
<reference evidence="2" key="1">
    <citation type="journal article" date="2021" name="Proc. Natl. Acad. Sci. U.S.A.">
        <title>A Catalog of Tens of Thousands of Viruses from Human Metagenomes Reveals Hidden Associations with Chronic Diseases.</title>
        <authorList>
            <person name="Tisza M.J."/>
            <person name="Buck C.B."/>
        </authorList>
    </citation>
    <scope>NUCLEOTIDE SEQUENCE</scope>
    <source>
        <strain evidence="2">CtVFv13</strain>
    </source>
</reference>
<evidence type="ECO:0000259" key="1">
    <source>
        <dbReference type="Pfam" id="PF01507"/>
    </source>
</evidence>
<dbReference type="SUPFAM" id="SSF52402">
    <property type="entry name" value="Adenine nucleotide alpha hydrolases-like"/>
    <property type="match status" value="1"/>
</dbReference>